<keyword evidence="2" id="KW-1185">Reference proteome</keyword>
<accession>A0A1H7TNW4</accession>
<evidence type="ECO:0000313" key="1">
    <source>
        <dbReference type="EMBL" id="SEL85547.1"/>
    </source>
</evidence>
<reference evidence="1 2" key="1">
    <citation type="submission" date="2016-10" db="EMBL/GenBank/DDBJ databases">
        <authorList>
            <person name="de Groot N.N."/>
        </authorList>
    </citation>
    <scope>NUCLEOTIDE SEQUENCE [LARGE SCALE GENOMIC DNA]</scope>
    <source>
        <strain evidence="1 2">JCM 19513</strain>
    </source>
</reference>
<name>A0A1H7TNW4_9GAMM</name>
<dbReference type="RefSeq" id="WP_139214232.1">
    <property type="nucleotide sequence ID" value="NZ_FOAS01000043.1"/>
</dbReference>
<evidence type="ECO:0000313" key="2">
    <source>
        <dbReference type="Proteomes" id="UP000185766"/>
    </source>
</evidence>
<dbReference type="AlphaFoldDB" id="A0A1H7TNW4"/>
<proteinExistence type="predicted"/>
<dbReference type="Proteomes" id="UP000185766">
    <property type="component" value="Unassembled WGS sequence"/>
</dbReference>
<sequence>MRRFKNADKAKQIELTAQFPDLYKLQCVEETQAYTYGAVSVFDHWLDRKEAAELLENVPTEIQKQRNNALHIFSKKIASEFEIFNFKFNGKWGSCRPLFRHFTSTKAAFDYLTPATCYSSSYFFRIVIPEINAVFFESWDDTNVFYLRDPSAAKTIKPLAQECGIHYLEKWT</sequence>
<organism evidence="1 2">
    <name type="scientific">Atopomonas hussainii</name>
    <dbReference type="NCBI Taxonomy" id="1429083"/>
    <lineage>
        <taxon>Bacteria</taxon>
        <taxon>Pseudomonadati</taxon>
        <taxon>Pseudomonadota</taxon>
        <taxon>Gammaproteobacteria</taxon>
        <taxon>Pseudomonadales</taxon>
        <taxon>Pseudomonadaceae</taxon>
        <taxon>Atopomonas</taxon>
    </lineage>
</organism>
<dbReference type="EMBL" id="FOAS01000043">
    <property type="protein sequence ID" value="SEL85547.1"/>
    <property type="molecule type" value="Genomic_DNA"/>
</dbReference>
<gene>
    <name evidence="1" type="ORF">SAMN05216214_1431</name>
</gene>
<protein>
    <submittedName>
        <fullName evidence="1">Uncharacterized protein</fullName>
    </submittedName>
</protein>